<dbReference type="InterPro" id="IPR024883">
    <property type="entry name" value="Neurensin"/>
</dbReference>
<evidence type="ECO:0000313" key="3">
    <source>
        <dbReference type="EMBL" id="CAD6193922.1"/>
    </source>
</evidence>
<accession>A0A8S1HG32</accession>
<dbReference type="Proteomes" id="UP000835052">
    <property type="component" value="Unassembled WGS sequence"/>
</dbReference>
<sequence>MTGFRLGSNNKKEKLSPQGKPTALVDEVSEPKGFGIRNYLHQFYVTPTTEDVEQNGTWYLLPPPPAQRRGLFVCRVCTVVGLLLLMSGAVAIVVGYTWPHEEIEQTISKFIIFQDEQGGLYMPTDKLKLMLQDPMRYWKTSGFCLFASGAVLLAISLMIPTLAACIGTQRFAAFASNDNSPNEPPVRIFPHNTGPAPSSGPVPVMEEIAKPARSRSPLKHALIHTRTSRQSARDIPTLLRLLLGYRLRHASDELVDGRRDGWGFREAATRCA</sequence>
<dbReference type="EMBL" id="CAJGYM010000039">
    <property type="protein sequence ID" value="CAD6193922.1"/>
    <property type="molecule type" value="Genomic_DNA"/>
</dbReference>
<keyword evidence="2" id="KW-0472">Membrane</keyword>
<gene>
    <name evidence="3" type="ORF">CAUJ_LOCUS9841</name>
</gene>
<dbReference type="GO" id="GO:0030133">
    <property type="term" value="C:transport vesicle"/>
    <property type="evidence" value="ECO:0007669"/>
    <property type="project" value="InterPro"/>
</dbReference>
<dbReference type="PANTHER" id="PTHR14796:SF3">
    <property type="entry name" value="NEURENSIN 1-LIKE-RELATED"/>
    <property type="match status" value="1"/>
</dbReference>
<dbReference type="PANTHER" id="PTHR14796">
    <property type="entry name" value="NEURENSIN 1-RELATED"/>
    <property type="match status" value="1"/>
</dbReference>
<dbReference type="GO" id="GO:0043025">
    <property type="term" value="C:neuronal cell body"/>
    <property type="evidence" value="ECO:0007669"/>
    <property type="project" value="TreeGrafter"/>
</dbReference>
<dbReference type="GO" id="GO:0007399">
    <property type="term" value="P:nervous system development"/>
    <property type="evidence" value="ECO:0007669"/>
    <property type="project" value="TreeGrafter"/>
</dbReference>
<feature type="transmembrane region" description="Helical" evidence="2">
    <location>
        <begin position="140"/>
        <end position="166"/>
    </location>
</feature>
<dbReference type="GO" id="GO:0043005">
    <property type="term" value="C:neuron projection"/>
    <property type="evidence" value="ECO:0007669"/>
    <property type="project" value="TreeGrafter"/>
</dbReference>
<feature type="region of interest" description="Disordered" evidence="1">
    <location>
        <begin position="1"/>
        <end position="22"/>
    </location>
</feature>
<keyword evidence="2" id="KW-0812">Transmembrane</keyword>
<organism evidence="3 4">
    <name type="scientific">Caenorhabditis auriculariae</name>
    <dbReference type="NCBI Taxonomy" id="2777116"/>
    <lineage>
        <taxon>Eukaryota</taxon>
        <taxon>Metazoa</taxon>
        <taxon>Ecdysozoa</taxon>
        <taxon>Nematoda</taxon>
        <taxon>Chromadorea</taxon>
        <taxon>Rhabditida</taxon>
        <taxon>Rhabditina</taxon>
        <taxon>Rhabditomorpha</taxon>
        <taxon>Rhabditoidea</taxon>
        <taxon>Rhabditidae</taxon>
        <taxon>Peloderinae</taxon>
        <taxon>Caenorhabditis</taxon>
    </lineage>
</organism>
<reference evidence="3" key="1">
    <citation type="submission" date="2020-10" db="EMBL/GenBank/DDBJ databases">
        <authorList>
            <person name="Kikuchi T."/>
        </authorList>
    </citation>
    <scope>NUCLEOTIDE SEQUENCE</scope>
    <source>
        <strain evidence="3">NKZ352</strain>
    </source>
</reference>
<keyword evidence="4" id="KW-1185">Reference proteome</keyword>
<comment type="caution">
    <text evidence="3">The sequence shown here is derived from an EMBL/GenBank/DDBJ whole genome shotgun (WGS) entry which is preliminary data.</text>
</comment>
<dbReference type="AlphaFoldDB" id="A0A8S1HG32"/>
<protein>
    <submittedName>
        <fullName evidence="3">Uncharacterized protein</fullName>
    </submittedName>
</protein>
<evidence type="ECO:0000256" key="2">
    <source>
        <dbReference type="SAM" id="Phobius"/>
    </source>
</evidence>
<evidence type="ECO:0000313" key="4">
    <source>
        <dbReference type="Proteomes" id="UP000835052"/>
    </source>
</evidence>
<dbReference type="OrthoDB" id="5979667at2759"/>
<dbReference type="Pfam" id="PF14927">
    <property type="entry name" value="Neurensin"/>
    <property type="match status" value="1"/>
</dbReference>
<feature type="transmembrane region" description="Helical" evidence="2">
    <location>
        <begin position="72"/>
        <end position="98"/>
    </location>
</feature>
<keyword evidence="2" id="KW-1133">Transmembrane helix</keyword>
<name>A0A8S1HG32_9PELO</name>
<proteinExistence type="predicted"/>
<evidence type="ECO:0000256" key="1">
    <source>
        <dbReference type="SAM" id="MobiDB-lite"/>
    </source>
</evidence>